<dbReference type="EMBL" id="DSAY01000092">
    <property type="protein sequence ID" value="HDP15130.1"/>
    <property type="molecule type" value="Genomic_DNA"/>
</dbReference>
<protein>
    <submittedName>
        <fullName evidence="1">Uncharacterized protein</fullName>
    </submittedName>
</protein>
<evidence type="ECO:0000313" key="1">
    <source>
        <dbReference type="EMBL" id="HDP15130.1"/>
    </source>
</evidence>
<name>A0A7C1GKU0_9CREN</name>
<reference evidence="1" key="1">
    <citation type="journal article" date="2020" name="mSystems">
        <title>Genome- and Community-Level Interaction Insights into Carbon Utilization and Element Cycling Functions of Hydrothermarchaeota in Hydrothermal Sediment.</title>
        <authorList>
            <person name="Zhou Z."/>
            <person name="Liu Y."/>
            <person name="Xu W."/>
            <person name="Pan J."/>
            <person name="Luo Z.H."/>
            <person name="Li M."/>
        </authorList>
    </citation>
    <scope>NUCLEOTIDE SEQUENCE [LARGE SCALE GENOMIC DNA]</scope>
    <source>
        <strain evidence="1">SpSt-116</strain>
    </source>
</reference>
<sequence length="678" mass="76322">MISPDTYYTCVAKNLSRLASESASLENVPEIFYDCARKFFDDVEPVLFHVFAGKEELERIKETLNKLVSEKISWVNILGKDKRLAEIFRALVEAFFGGVDLSLLTIESVKWLVNGLSFVEETTGASFHKCKEIADEIIERLSYNIKVEPRKGGLYVVSIMRENLPWMIDYLWPLLTEIIVSERIEALLEDALRNIDSGRAILISGENGWGKHSFAFKLSEKLLSENYTLYYGSQNIAFKLSGKKVVFTPGKDFLFTPAGWDGASRQLVELEGVMTLEDAEKIASSRLKWDGVDDEGLAHEIAEKSLGNPSYVDLASTYLGVCQVLGQNCEVPGDIGLLAEKLRKIVPVKVADALRLPSMFKTRSFPVELIEEIDEESEAIIQRLLLKVPHLGLYSFRNSYVQRMFREKILVPSNIAEKVYSSEAPFIASWFLVSGVPGADKYLAFLALNNLHSENSVDILEAVSILSRGTVSSLLSNATLFRLLVLERHASSNYAMALAEELLELQLEILKKLYAINPRYSEKILETSYRLAEARLSRFLPELALEAIGEVEKIGLEKNIQLETLMGIAFIHLKDYANAKKILGGVLEKMGGAENASYYSVKLAYLEAKIRERQDPDTLRELEDFVKLLSRGKCEYSNILLEAALLLKEYTQKKNYAVCMQLTRCGYPELAATYGCFE</sequence>
<gene>
    <name evidence="1" type="ORF">ENN26_05050</name>
</gene>
<comment type="caution">
    <text evidence="1">The sequence shown here is derived from an EMBL/GenBank/DDBJ whole genome shotgun (WGS) entry which is preliminary data.</text>
</comment>
<proteinExistence type="predicted"/>
<dbReference type="AlphaFoldDB" id="A0A7C1GKU0"/>
<accession>A0A7C1GKU0</accession>
<organism evidence="1">
    <name type="scientific">Thermofilum adornatum</name>
    <dbReference type="NCBI Taxonomy" id="1365176"/>
    <lineage>
        <taxon>Archaea</taxon>
        <taxon>Thermoproteota</taxon>
        <taxon>Thermoprotei</taxon>
        <taxon>Thermofilales</taxon>
        <taxon>Thermofilaceae</taxon>
        <taxon>Thermofilum</taxon>
    </lineage>
</organism>